<dbReference type="Proteomes" id="UP000092565">
    <property type="component" value="Chromosome"/>
</dbReference>
<sequence length="38" mass="4382">MHRFGGIRQKSDLFCVVFVYSRWVAPQDWAEVPSSPQG</sequence>
<organism evidence="1 2">
    <name type="scientific">Phaeobacter gallaeciensis</name>
    <dbReference type="NCBI Taxonomy" id="60890"/>
    <lineage>
        <taxon>Bacteria</taxon>
        <taxon>Pseudomonadati</taxon>
        <taxon>Pseudomonadota</taxon>
        <taxon>Alphaproteobacteria</taxon>
        <taxon>Rhodobacterales</taxon>
        <taxon>Roseobacteraceae</taxon>
        <taxon>Phaeobacter</taxon>
    </lineage>
</organism>
<accession>A0A1B0ZXJ4</accession>
<evidence type="ECO:0000313" key="1">
    <source>
        <dbReference type="EMBL" id="ANP38824.1"/>
    </source>
</evidence>
<keyword evidence="2" id="KW-1185">Reference proteome</keyword>
<protein>
    <submittedName>
        <fullName evidence="1">Uncharacterized protein</fullName>
    </submittedName>
</protein>
<evidence type="ECO:0000313" key="2">
    <source>
        <dbReference type="Proteomes" id="UP000092565"/>
    </source>
</evidence>
<dbReference type="EMBL" id="CP015124">
    <property type="protein sequence ID" value="ANP38824.1"/>
    <property type="molecule type" value="Genomic_DNA"/>
</dbReference>
<gene>
    <name evidence="1" type="ORF">JL2886_03956</name>
</gene>
<reference evidence="1 2" key="1">
    <citation type="submission" date="2016-04" db="EMBL/GenBank/DDBJ databases">
        <authorList>
            <person name="Evans L.H."/>
            <person name="Alamgir A."/>
            <person name="Owens N."/>
            <person name="Weber N.D."/>
            <person name="Virtaneva K."/>
            <person name="Barbian K."/>
            <person name="Babar A."/>
            <person name="Rosenke K."/>
        </authorList>
    </citation>
    <scope>NUCLEOTIDE SEQUENCE [LARGE SCALE GENOMIC DNA]</scope>
    <source>
        <strain evidence="1 2">JL2886</strain>
    </source>
</reference>
<dbReference type="AlphaFoldDB" id="A0A1B0ZXJ4"/>
<proteinExistence type="predicted"/>
<name>A0A1B0ZXJ4_9RHOB</name>